<comment type="caution">
    <text evidence="1">The sequence shown here is derived from an EMBL/GenBank/DDBJ whole genome shotgun (WGS) entry which is preliminary data.</text>
</comment>
<proteinExistence type="predicted"/>
<evidence type="ECO:0000313" key="1">
    <source>
        <dbReference type="EMBL" id="KAH7915944.1"/>
    </source>
</evidence>
<accession>A0ACB8ARU2</accession>
<organism evidence="1 2">
    <name type="scientific">Hygrophoropsis aurantiaca</name>
    <dbReference type="NCBI Taxonomy" id="72124"/>
    <lineage>
        <taxon>Eukaryota</taxon>
        <taxon>Fungi</taxon>
        <taxon>Dikarya</taxon>
        <taxon>Basidiomycota</taxon>
        <taxon>Agaricomycotina</taxon>
        <taxon>Agaricomycetes</taxon>
        <taxon>Agaricomycetidae</taxon>
        <taxon>Boletales</taxon>
        <taxon>Coniophorineae</taxon>
        <taxon>Hygrophoropsidaceae</taxon>
        <taxon>Hygrophoropsis</taxon>
    </lineage>
</organism>
<reference evidence="1" key="1">
    <citation type="journal article" date="2021" name="New Phytol.">
        <title>Evolutionary innovations through gain and loss of genes in the ectomycorrhizal Boletales.</title>
        <authorList>
            <person name="Wu G."/>
            <person name="Miyauchi S."/>
            <person name="Morin E."/>
            <person name="Kuo A."/>
            <person name="Drula E."/>
            <person name="Varga T."/>
            <person name="Kohler A."/>
            <person name="Feng B."/>
            <person name="Cao Y."/>
            <person name="Lipzen A."/>
            <person name="Daum C."/>
            <person name="Hundley H."/>
            <person name="Pangilinan J."/>
            <person name="Johnson J."/>
            <person name="Barry K."/>
            <person name="LaButti K."/>
            <person name="Ng V."/>
            <person name="Ahrendt S."/>
            <person name="Min B."/>
            <person name="Choi I.G."/>
            <person name="Park H."/>
            <person name="Plett J.M."/>
            <person name="Magnuson J."/>
            <person name="Spatafora J.W."/>
            <person name="Nagy L.G."/>
            <person name="Henrissat B."/>
            <person name="Grigoriev I.V."/>
            <person name="Yang Z.L."/>
            <person name="Xu J."/>
            <person name="Martin F.M."/>
        </authorList>
    </citation>
    <scope>NUCLEOTIDE SEQUENCE</scope>
    <source>
        <strain evidence="1">ATCC 28755</strain>
    </source>
</reference>
<feature type="non-terminal residue" evidence="1">
    <location>
        <position position="364"/>
    </location>
</feature>
<sequence length="364" mass="41206">MTPQPDLFRKDLIIELRTTPHGGRSVFARRSIPANTVIHTTDGPFAYVIYNDFRKEICTSCYAYAFTSKLRTWSIKSSQGGTTAVFFCSEHCRETWEKDAMGRMIVEVHDSLAKAFRSVKKGKSNIPSPCDLDTALGEPEITKESIDKTWAAADKFIGSKSILAAYCTTTPLEDMELEIARFIASAIVQRYIIDSASGPKSKMDHIPTPTYDLWESFLQLQDNELANIGSRPHLLPIHIRIYAFLSFVLPAHLKSYVQSTVRAVLARDPGNSFGIWEGEGGEEMFGWGMWTSASYFNHNCTPNVQKTRQGRSLHFTTVHAVEEGAELYINYVDVILPHREREQNLRESWFFSCTCQRCCTDSQL</sequence>
<keyword evidence="2" id="KW-1185">Reference proteome</keyword>
<evidence type="ECO:0000313" key="2">
    <source>
        <dbReference type="Proteomes" id="UP000790377"/>
    </source>
</evidence>
<dbReference type="Proteomes" id="UP000790377">
    <property type="component" value="Unassembled WGS sequence"/>
</dbReference>
<dbReference type="EMBL" id="MU267595">
    <property type="protein sequence ID" value="KAH7915944.1"/>
    <property type="molecule type" value="Genomic_DNA"/>
</dbReference>
<name>A0ACB8ARU2_9AGAM</name>
<gene>
    <name evidence="1" type="ORF">BJ138DRAFT_1053859</name>
</gene>
<protein>
    <submittedName>
        <fullName evidence="1">Uncharacterized protein</fullName>
    </submittedName>
</protein>